<reference evidence="2" key="1">
    <citation type="journal article" date="2011" name="Nature">
        <title>Genome sequence and analysis of the tuber crop potato.</title>
        <authorList>
            <consortium name="The Potato Genome Sequencing Consortium"/>
        </authorList>
    </citation>
    <scope>NUCLEOTIDE SEQUENCE [LARGE SCALE GENOMIC DNA]</scope>
    <source>
        <strain evidence="2">cv. DM1-3 516 R44</strain>
    </source>
</reference>
<accession>M1DAB6</accession>
<proteinExistence type="predicted"/>
<dbReference type="Gramene" id="PGSC0003DMT400085810">
    <property type="protein sequence ID" value="PGSC0003DMT400085810"/>
    <property type="gene ID" value="PGSC0003DMG400035381"/>
</dbReference>
<name>M1DAB6_SOLTU</name>
<evidence type="ECO:0000313" key="2">
    <source>
        <dbReference type="Proteomes" id="UP000011115"/>
    </source>
</evidence>
<reference evidence="1" key="2">
    <citation type="submission" date="2015-06" db="UniProtKB">
        <authorList>
            <consortium name="EnsemblPlants"/>
        </authorList>
    </citation>
    <scope>IDENTIFICATION</scope>
    <source>
        <strain evidence="1">DM1-3 516 R44</strain>
    </source>
</reference>
<dbReference type="PaxDb" id="4113-PGSC0003DMT400085810"/>
<keyword evidence="2" id="KW-1185">Reference proteome</keyword>
<protein>
    <submittedName>
        <fullName evidence="1">Uncharacterized protein</fullName>
    </submittedName>
</protein>
<organism evidence="1 2">
    <name type="scientific">Solanum tuberosum</name>
    <name type="common">Potato</name>
    <dbReference type="NCBI Taxonomy" id="4113"/>
    <lineage>
        <taxon>Eukaryota</taxon>
        <taxon>Viridiplantae</taxon>
        <taxon>Streptophyta</taxon>
        <taxon>Embryophyta</taxon>
        <taxon>Tracheophyta</taxon>
        <taxon>Spermatophyta</taxon>
        <taxon>Magnoliopsida</taxon>
        <taxon>eudicotyledons</taxon>
        <taxon>Gunneridae</taxon>
        <taxon>Pentapetalae</taxon>
        <taxon>asterids</taxon>
        <taxon>lamiids</taxon>
        <taxon>Solanales</taxon>
        <taxon>Solanaceae</taxon>
        <taxon>Solanoideae</taxon>
        <taxon>Solaneae</taxon>
        <taxon>Solanum</taxon>
    </lineage>
</organism>
<dbReference type="EnsemblPlants" id="PGSC0003DMT400085810">
    <property type="protein sequence ID" value="PGSC0003DMT400085810"/>
    <property type="gene ID" value="PGSC0003DMG400035381"/>
</dbReference>
<dbReference type="HOGENOM" id="CLU_155531_0_0_1"/>
<dbReference type="InParanoid" id="M1DAB6"/>
<evidence type="ECO:0000313" key="1">
    <source>
        <dbReference type="EnsemblPlants" id="PGSC0003DMT400085810"/>
    </source>
</evidence>
<sequence>MDIVWHVWMPRKEFPALHGNICTLKELPIGKHHAWMIAWSVEGLTKRGVASEECALFGELENTSATRQSPLTRVPNIANCPRREYLKREVFNSKKEERVRVKVFVKREFTKKGKYKRPRKTGGPPGLNFRSLAVATSGIWANPNLDLPFHSAPRPLGS</sequence>
<dbReference type="Proteomes" id="UP000011115">
    <property type="component" value="Unassembled WGS sequence"/>
</dbReference>
<dbReference type="AlphaFoldDB" id="M1DAB6"/>